<dbReference type="GO" id="GO:0016616">
    <property type="term" value="F:oxidoreductase activity, acting on the CH-OH group of donors, NAD or NADP as acceptor"/>
    <property type="evidence" value="ECO:0007669"/>
    <property type="project" value="TreeGrafter"/>
</dbReference>
<dbReference type="PRINTS" id="PR00081">
    <property type="entry name" value="GDHRDH"/>
</dbReference>
<name>A0A8J3YUM9_9ACTN</name>
<gene>
    <name evidence="3" type="primary">fabG_5</name>
    <name evidence="3" type="ORF">Val02_88900</name>
</gene>
<dbReference type="Pfam" id="PF13561">
    <property type="entry name" value="adh_short_C2"/>
    <property type="match status" value="1"/>
</dbReference>
<evidence type="ECO:0000313" key="4">
    <source>
        <dbReference type="Proteomes" id="UP000619260"/>
    </source>
</evidence>
<dbReference type="InterPro" id="IPR002347">
    <property type="entry name" value="SDR_fam"/>
</dbReference>
<evidence type="ECO:0000259" key="2">
    <source>
        <dbReference type="SMART" id="SM00822"/>
    </source>
</evidence>
<dbReference type="PRINTS" id="PR00080">
    <property type="entry name" value="SDRFAMILY"/>
</dbReference>
<keyword evidence="4" id="KW-1185">Reference proteome</keyword>
<dbReference type="Proteomes" id="UP000619260">
    <property type="component" value="Unassembled WGS sequence"/>
</dbReference>
<dbReference type="FunFam" id="3.40.50.720:FF:000338">
    <property type="entry name" value="3-oxoacyl-ACP reductase FabG"/>
    <property type="match status" value="1"/>
</dbReference>
<comment type="caution">
    <text evidence="3">The sequence shown here is derived from an EMBL/GenBank/DDBJ whole genome shotgun (WGS) entry which is preliminary data.</text>
</comment>
<proteinExistence type="inferred from homology"/>
<evidence type="ECO:0000256" key="1">
    <source>
        <dbReference type="ARBA" id="ARBA00006484"/>
    </source>
</evidence>
<dbReference type="PANTHER" id="PTHR42760:SF78">
    <property type="entry name" value="3-OXOACYL-[ACYL-CARRIER-PROTEIN] REDUCTASE [NADH]"/>
    <property type="match status" value="1"/>
</dbReference>
<sequence>MDRYSSFANSRAGRLVVRGVGLPRPPVLRRYTQGEPDPEGPFLIGGSGRLAFRVIPLLAGTQKEGERPRAVVCDATGVTDPAGLAAVYSFVQPAVRDLLPNGRVLVLGTPPARCGSPAEAAAQQALEGFVRSVGKEIGRRGGTANLAYVAPGAENAAESTVRFLLSTRSAFVSGQVVAVEPAPAEPAHGGPVAVVTGAARGIGLAIVGVLARAGARVVAVDLPSAGAELAAVANDVRGASLQLDLTAERAPQRLVRYLTDRYGRLDVLVHNAGITRDRTLAKMSPQEWDAVLRVNLAAPAAVTEAVLAGPLMPAGGRIVCVSSVSGIAGNRGQANYAASKAGLIGLVRSLAPTLANRGVTANAVAPGFIETDMTARMPMTIREAGRRLNSVTQGGRPIDVAETVGWLAEPGSGGVTGNVVRVCGQSLLGA</sequence>
<organism evidence="3 4">
    <name type="scientific">Virgisporangium aliadipatigenens</name>
    <dbReference type="NCBI Taxonomy" id="741659"/>
    <lineage>
        <taxon>Bacteria</taxon>
        <taxon>Bacillati</taxon>
        <taxon>Actinomycetota</taxon>
        <taxon>Actinomycetes</taxon>
        <taxon>Micromonosporales</taxon>
        <taxon>Micromonosporaceae</taxon>
        <taxon>Virgisporangium</taxon>
    </lineage>
</organism>
<dbReference type="AlphaFoldDB" id="A0A8J3YUM9"/>
<reference evidence="3" key="1">
    <citation type="submission" date="2021-01" db="EMBL/GenBank/DDBJ databases">
        <title>Whole genome shotgun sequence of Virgisporangium aliadipatigenens NBRC 105644.</title>
        <authorList>
            <person name="Komaki H."/>
            <person name="Tamura T."/>
        </authorList>
    </citation>
    <scope>NUCLEOTIDE SEQUENCE</scope>
    <source>
        <strain evidence="3">NBRC 105644</strain>
    </source>
</reference>
<dbReference type="EMBL" id="BOPF01000060">
    <property type="protein sequence ID" value="GIJ52004.1"/>
    <property type="molecule type" value="Genomic_DNA"/>
</dbReference>
<dbReference type="InterPro" id="IPR036291">
    <property type="entry name" value="NAD(P)-bd_dom_sf"/>
</dbReference>
<feature type="domain" description="Ketoreductase" evidence="2">
    <location>
        <begin position="191"/>
        <end position="367"/>
    </location>
</feature>
<dbReference type="PROSITE" id="PS00061">
    <property type="entry name" value="ADH_SHORT"/>
    <property type="match status" value="1"/>
</dbReference>
<dbReference type="RefSeq" id="WP_203905399.1">
    <property type="nucleotide sequence ID" value="NZ_BOPF01000060.1"/>
</dbReference>
<dbReference type="PANTHER" id="PTHR42760">
    <property type="entry name" value="SHORT-CHAIN DEHYDROGENASES/REDUCTASES FAMILY MEMBER"/>
    <property type="match status" value="1"/>
</dbReference>
<evidence type="ECO:0000313" key="3">
    <source>
        <dbReference type="EMBL" id="GIJ52004.1"/>
    </source>
</evidence>
<dbReference type="SMART" id="SM00822">
    <property type="entry name" value="PKS_KR"/>
    <property type="match status" value="1"/>
</dbReference>
<comment type="similarity">
    <text evidence="1">Belongs to the short-chain dehydrogenases/reductases (SDR) family.</text>
</comment>
<accession>A0A8J3YUM9</accession>
<dbReference type="InterPro" id="IPR057326">
    <property type="entry name" value="KR_dom"/>
</dbReference>
<dbReference type="NCBIfam" id="NF006110">
    <property type="entry name" value="PRK08261.1"/>
    <property type="match status" value="1"/>
</dbReference>
<dbReference type="InterPro" id="IPR020904">
    <property type="entry name" value="Sc_DH/Rdtase_CS"/>
</dbReference>
<dbReference type="SUPFAM" id="SSF51735">
    <property type="entry name" value="NAD(P)-binding Rossmann-fold domains"/>
    <property type="match status" value="2"/>
</dbReference>
<protein>
    <submittedName>
        <fullName evidence="3">3-oxoacyl-ACP reductase</fullName>
    </submittedName>
</protein>
<dbReference type="Gene3D" id="3.40.50.720">
    <property type="entry name" value="NAD(P)-binding Rossmann-like Domain"/>
    <property type="match status" value="2"/>
</dbReference>